<evidence type="ECO:0000313" key="4">
    <source>
        <dbReference type="Proteomes" id="UP000218689"/>
    </source>
</evidence>
<evidence type="ECO:0000313" key="3">
    <source>
        <dbReference type="EMBL" id="GAX47308.1"/>
    </source>
</evidence>
<comment type="subcellular location">
    <subcellularLocation>
        <location evidence="1">Virion</location>
    </subcellularLocation>
</comment>
<dbReference type="Pfam" id="PF05065">
    <property type="entry name" value="Phage_capsid"/>
    <property type="match status" value="1"/>
</dbReference>
<feature type="domain" description="Phage capsid-like C-terminal" evidence="2">
    <location>
        <begin position="92"/>
        <end position="234"/>
    </location>
</feature>
<evidence type="ECO:0000256" key="1">
    <source>
        <dbReference type="ARBA" id="ARBA00004328"/>
    </source>
</evidence>
<sequence>MTIFNTLPNYQAAVAKFTESMANDADKATQNALYAEAMQTLGSDLTETLTNSNKETLEGMFASQHANKGMTATEIKFFNDIAKNVGTKNPLLLPEETVNEVFEDLVSEHPLLGAINFKNAGLRLKALVAETSGAAGWDNVFTDIKNQLDAVFTEEDFSQSKLTAFVVIPKDALQFGASWIKQFVIAQIGEAFAVALEAAVVNGDGNKKPIGLTRNLNNGTTSNGVTTFNPKTATLNLTTLNPQNAPTLLQPAMSTLSISEKGKSVAIGGSVIMLVNPSDYYALEAKFTALNVNGVYTFTLPFGIQVMQSVAVTAGTAVIFVAKRYDAYVGGGTEIKEFDQTLALDDLNLYTAKAYYFGKPKDNNVAVIATLVAQGA</sequence>
<dbReference type="InterPro" id="IPR024455">
    <property type="entry name" value="Phage_capsid"/>
</dbReference>
<reference evidence="4" key="1">
    <citation type="submission" date="2017-08" db="EMBL/GenBank/DDBJ databases">
        <title>Draft genome sequence of Lactococcus sp. strain Rs-Y01, isolated from the gut of the lower termite Reticulitermes speratus.</title>
        <authorList>
            <person name="Ohkuma M."/>
            <person name="Yuki M."/>
        </authorList>
    </citation>
    <scope>NUCLEOTIDE SEQUENCE [LARGE SCALE GENOMIC DNA]</scope>
    <source>
        <strain evidence="4">Rs-Y01</strain>
    </source>
</reference>
<dbReference type="EMBL" id="BEDT01000002">
    <property type="protein sequence ID" value="GAX47308.1"/>
    <property type="molecule type" value="Genomic_DNA"/>
</dbReference>
<dbReference type="NCBIfam" id="TIGR01554">
    <property type="entry name" value="major_cap_HK97"/>
    <property type="match status" value="1"/>
</dbReference>
<protein>
    <recommendedName>
        <fullName evidence="2">Phage capsid-like C-terminal domain-containing protein</fullName>
    </recommendedName>
</protein>
<name>A0A224WYX8_9LACT</name>
<dbReference type="AlphaFoldDB" id="A0A224WYX8"/>
<gene>
    <name evidence="3" type="ORF">RsY01_907</name>
</gene>
<evidence type="ECO:0000259" key="2">
    <source>
        <dbReference type="Pfam" id="PF05065"/>
    </source>
</evidence>
<comment type="caution">
    <text evidence="3">The sequence shown here is derived from an EMBL/GenBank/DDBJ whole genome shotgun (WGS) entry which is preliminary data.</text>
</comment>
<dbReference type="OrthoDB" id="2043141at2"/>
<proteinExistence type="predicted"/>
<keyword evidence="4" id="KW-1185">Reference proteome</keyword>
<dbReference type="RefSeq" id="WP_094784368.1">
    <property type="nucleotide sequence ID" value="NZ_BEDT01000002.1"/>
</dbReference>
<dbReference type="Proteomes" id="UP000218689">
    <property type="component" value="Unassembled WGS sequence"/>
</dbReference>
<dbReference type="InterPro" id="IPR054612">
    <property type="entry name" value="Phage_capsid-like_C"/>
</dbReference>
<accession>A0A224WYX8</accession>
<dbReference type="SUPFAM" id="SSF56563">
    <property type="entry name" value="Major capsid protein gp5"/>
    <property type="match status" value="1"/>
</dbReference>
<organism evidence="3 4">
    <name type="scientific">Pseudolactococcus reticulitermitis</name>
    <dbReference type="NCBI Taxonomy" id="2025039"/>
    <lineage>
        <taxon>Bacteria</taxon>
        <taxon>Bacillati</taxon>
        <taxon>Bacillota</taxon>
        <taxon>Bacilli</taxon>
        <taxon>Lactobacillales</taxon>
        <taxon>Streptococcaceae</taxon>
        <taxon>Pseudolactococcus</taxon>
    </lineage>
</organism>